<dbReference type="PANTHER" id="PTHR48016:SF48">
    <property type="entry name" value="SERINE_THREONINE-PROTEIN KINASE BCK1_SLK1_SSP31"/>
    <property type="match status" value="1"/>
</dbReference>
<feature type="domain" description="Protein kinase" evidence="9">
    <location>
        <begin position="156"/>
        <end position="424"/>
    </location>
</feature>
<accession>A0A0C9VSP5</accession>
<keyword evidence="7" id="KW-0723">Serine/threonine-protein kinase</keyword>
<dbReference type="InterPro" id="IPR008271">
    <property type="entry name" value="Ser/Thr_kinase_AS"/>
</dbReference>
<dbReference type="PROSITE" id="PS00107">
    <property type="entry name" value="PROTEIN_KINASE_ATP"/>
    <property type="match status" value="1"/>
</dbReference>
<evidence type="ECO:0000313" key="10">
    <source>
        <dbReference type="EMBL" id="KIJ45527.1"/>
    </source>
</evidence>
<keyword evidence="11" id="KW-1185">Reference proteome</keyword>
<dbReference type="Pfam" id="PF00069">
    <property type="entry name" value="Pkinase"/>
    <property type="match status" value="1"/>
</dbReference>
<feature type="compositionally biased region" description="Pro residues" evidence="8">
    <location>
        <begin position="74"/>
        <end position="86"/>
    </location>
</feature>
<organism evidence="10 11">
    <name type="scientific">Sphaerobolus stellatus (strain SS14)</name>
    <dbReference type="NCBI Taxonomy" id="990650"/>
    <lineage>
        <taxon>Eukaryota</taxon>
        <taxon>Fungi</taxon>
        <taxon>Dikarya</taxon>
        <taxon>Basidiomycota</taxon>
        <taxon>Agaricomycotina</taxon>
        <taxon>Agaricomycetes</taxon>
        <taxon>Phallomycetidae</taxon>
        <taxon>Geastrales</taxon>
        <taxon>Sphaerobolaceae</taxon>
        <taxon>Sphaerobolus</taxon>
    </lineage>
</organism>
<evidence type="ECO:0000256" key="6">
    <source>
        <dbReference type="PROSITE-ProRule" id="PRU10141"/>
    </source>
</evidence>
<reference evidence="10 11" key="1">
    <citation type="submission" date="2014-06" db="EMBL/GenBank/DDBJ databases">
        <title>Evolutionary Origins and Diversification of the Mycorrhizal Mutualists.</title>
        <authorList>
            <consortium name="DOE Joint Genome Institute"/>
            <consortium name="Mycorrhizal Genomics Consortium"/>
            <person name="Kohler A."/>
            <person name="Kuo A."/>
            <person name="Nagy L.G."/>
            <person name="Floudas D."/>
            <person name="Copeland A."/>
            <person name="Barry K.W."/>
            <person name="Cichocki N."/>
            <person name="Veneault-Fourrey C."/>
            <person name="LaButti K."/>
            <person name="Lindquist E.A."/>
            <person name="Lipzen A."/>
            <person name="Lundell T."/>
            <person name="Morin E."/>
            <person name="Murat C."/>
            <person name="Riley R."/>
            <person name="Ohm R."/>
            <person name="Sun H."/>
            <person name="Tunlid A."/>
            <person name="Henrissat B."/>
            <person name="Grigoriev I.V."/>
            <person name="Hibbett D.S."/>
            <person name="Martin F."/>
        </authorList>
    </citation>
    <scope>NUCLEOTIDE SEQUENCE [LARGE SCALE GENOMIC DNA]</scope>
    <source>
        <strain evidence="10 11">SS14</strain>
    </source>
</reference>
<dbReference type="InterPro" id="IPR050538">
    <property type="entry name" value="MAP_kinase_kinase_kinase"/>
</dbReference>
<dbReference type="InterPro" id="IPR011009">
    <property type="entry name" value="Kinase-like_dom_sf"/>
</dbReference>
<dbReference type="FunFam" id="3.30.200.20:FF:000387">
    <property type="entry name" value="Serine/threonine-protein kinase STE11"/>
    <property type="match status" value="1"/>
</dbReference>
<feature type="compositionally biased region" description="Basic and acidic residues" evidence="8">
    <location>
        <begin position="18"/>
        <end position="31"/>
    </location>
</feature>
<dbReference type="GO" id="GO:0005524">
    <property type="term" value="F:ATP binding"/>
    <property type="evidence" value="ECO:0007669"/>
    <property type="project" value="UniProtKB-UniRule"/>
</dbReference>
<dbReference type="PROSITE" id="PS00108">
    <property type="entry name" value="PROTEIN_KINASE_ST"/>
    <property type="match status" value="1"/>
</dbReference>
<protein>
    <recommendedName>
        <fullName evidence="9">Protein kinase domain-containing protein</fullName>
    </recommendedName>
</protein>
<feature type="region of interest" description="Disordered" evidence="8">
    <location>
        <begin position="1"/>
        <end position="38"/>
    </location>
</feature>
<dbReference type="GO" id="GO:0000196">
    <property type="term" value="P:cell integrity MAPK cascade"/>
    <property type="evidence" value="ECO:0007669"/>
    <property type="project" value="UniProtKB-ARBA"/>
</dbReference>
<dbReference type="PROSITE" id="PS50011">
    <property type="entry name" value="PROTEIN_KINASE_DOM"/>
    <property type="match status" value="1"/>
</dbReference>
<dbReference type="Proteomes" id="UP000054279">
    <property type="component" value="Unassembled WGS sequence"/>
</dbReference>
<feature type="binding site" evidence="6">
    <location>
        <position position="185"/>
    </location>
    <ligand>
        <name>ATP</name>
        <dbReference type="ChEBI" id="CHEBI:30616"/>
    </ligand>
</feature>
<evidence type="ECO:0000256" key="5">
    <source>
        <dbReference type="ARBA" id="ARBA00022840"/>
    </source>
</evidence>
<name>A0A0C9VSP5_SPHS4</name>
<dbReference type="OrthoDB" id="266718at2759"/>
<evidence type="ECO:0000313" key="11">
    <source>
        <dbReference type="Proteomes" id="UP000054279"/>
    </source>
</evidence>
<dbReference type="InterPro" id="IPR017441">
    <property type="entry name" value="Protein_kinase_ATP_BS"/>
</dbReference>
<evidence type="ECO:0000256" key="8">
    <source>
        <dbReference type="SAM" id="MobiDB-lite"/>
    </source>
</evidence>
<dbReference type="EMBL" id="KN837111">
    <property type="protein sequence ID" value="KIJ45527.1"/>
    <property type="molecule type" value="Genomic_DNA"/>
</dbReference>
<keyword evidence="2" id="KW-0808">Transferase</keyword>
<dbReference type="InterPro" id="IPR000719">
    <property type="entry name" value="Prot_kinase_dom"/>
</dbReference>
<dbReference type="GO" id="GO:0004709">
    <property type="term" value="F:MAP kinase kinase kinase activity"/>
    <property type="evidence" value="ECO:0007669"/>
    <property type="project" value="UniProtKB-ARBA"/>
</dbReference>
<proteinExistence type="inferred from homology"/>
<feature type="region of interest" description="Disordered" evidence="8">
    <location>
        <begin position="55"/>
        <end position="91"/>
    </location>
</feature>
<sequence>MPSVPSPSQRKPPGSPNRDVHRNSSFIKRDSVTWAFRPPPEEMYNRLEEFFPHHDLDKPVIDAPPSGGSSPTQPELPAPPAFPPPSKKGYKRSIRAAAHERVSKIGTSAQNMLRKRSTKLWGSKVEEVTPAQAKSALSATPDSPSGVPNQKPIFKWIKGDLIGKGTYGRVYLALNATAGEMMAVKQVELPKTESDRDDIRQKQVVDALLSESETLKDLDHPNIVQYLGFEHSADHLSIFLEYVPGGSIGGCLRKHGKFDREVVKSFTQQVVEGLEYLHNRGILHRDLKADNILLDPSGICKISDFGISKRSDDIYDNDAAFTSMQGSVFWMAPEVLHNSKRGYNAKIDIWSLGCLVLEMWAGRRPWNQEDMIAVMFKLGASRQAPPVPDDVVLDEIEDDFRRQCFAIEPADRPTAAELRKHQFLDVKPGWTFTGFT</sequence>
<dbReference type="Gene3D" id="1.10.510.10">
    <property type="entry name" value="Transferase(Phosphotransferase) domain 1"/>
    <property type="match status" value="1"/>
</dbReference>
<dbReference type="FunFam" id="1.10.510.10:FF:000182">
    <property type="entry name" value="MAP kinase kinase kinase mkh1"/>
    <property type="match status" value="1"/>
</dbReference>
<dbReference type="SUPFAM" id="SSF56112">
    <property type="entry name" value="Protein kinase-like (PK-like)"/>
    <property type="match status" value="1"/>
</dbReference>
<evidence type="ECO:0000256" key="1">
    <source>
        <dbReference type="ARBA" id="ARBA00006529"/>
    </source>
</evidence>
<dbReference type="PANTHER" id="PTHR48016">
    <property type="entry name" value="MAP KINASE KINASE KINASE SSK2-RELATED-RELATED"/>
    <property type="match status" value="1"/>
</dbReference>
<dbReference type="AlphaFoldDB" id="A0A0C9VSP5"/>
<dbReference type="HOGENOM" id="CLU_000288_63_23_1"/>
<evidence type="ECO:0000256" key="3">
    <source>
        <dbReference type="ARBA" id="ARBA00022741"/>
    </source>
</evidence>
<comment type="similarity">
    <text evidence="1">Belongs to the protein kinase superfamily. STE Ser/Thr protein kinase family. MAP kinase kinase kinase subfamily.</text>
</comment>
<keyword evidence="4" id="KW-0418">Kinase</keyword>
<dbReference type="CDD" id="cd06629">
    <property type="entry name" value="STKc_Bck1_like"/>
    <property type="match status" value="1"/>
</dbReference>
<evidence type="ECO:0000259" key="9">
    <source>
        <dbReference type="PROSITE" id="PS50011"/>
    </source>
</evidence>
<keyword evidence="3 6" id="KW-0547">Nucleotide-binding</keyword>
<evidence type="ECO:0000256" key="7">
    <source>
        <dbReference type="RuleBase" id="RU000304"/>
    </source>
</evidence>
<dbReference type="SMART" id="SM00220">
    <property type="entry name" value="S_TKc"/>
    <property type="match status" value="1"/>
</dbReference>
<evidence type="ECO:0000256" key="2">
    <source>
        <dbReference type="ARBA" id="ARBA00022679"/>
    </source>
</evidence>
<evidence type="ECO:0000256" key="4">
    <source>
        <dbReference type="ARBA" id="ARBA00022777"/>
    </source>
</evidence>
<keyword evidence="5 6" id="KW-0067">ATP-binding</keyword>
<gene>
    <name evidence="10" type="ORF">M422DRAFT_166302</name>
</gene>